<feature type="region of interest" description="Disordered" evidence="7">
    <location>
        <begin position="67"/>
        <end position="99"/>
    </location>
</feature>
<organism evidence="8 9">
    <name type="scientific">Felis catus</name>
    <name type="common">Cat</name>
    <name type="synonym">Felis silvestris catus</name>
    <dbReference type="NCBI Taxonomy" id="9685"/>
    <lineage>
        <taxon>Eukaryota</taxon>
        <taxon>Metazoa</taxon>
        <taxon>Chordata</taxon>
        <taxon>Craniata</taxon>
        <taxon>Vertebrata</taxon>
        <taxon>Euteleostomi</taxon>
        <taxon>Mammalia</taxon>
        <taxon>Eutheria</taxon>
        <taxon>Laurasiatheria</taxon>
        <taxon>Carnivora</taxon>
        <taxon>Feliformia</taxon>
        <taxon>Felidae</taxon>
        <taxon>Felinae</taxon>
        <taxon>Felis</taxon>
    </lineage>
</organism>
<evidence type="ECO:0000256" key="2">
    <source>
        <dbReference type="ARBA" id="ARBA00007111"/>
    </source>
</evidence>
<feature type="transmembrane region" description="Helical" evidence="6">
    <location>
        <begin position="143"/>
        <end position="160"/>
    </location>
</feature>
<keyword evidence="9" id="KW-1185">Reference proteome</keyword>
<keyword evidence="3 6" id="KW-0812">Transmembrane</keyword>
<reference evidence="8 9" key="1">
    <citation type="submission" date="2021-02" db="EMBL/GenBank/DDBJ databases">
        <title>Safari Cat Assemblies.</title>
        <authorList>
            <person name="Bredemeyer K.R."/>
            <person name="Murphy W.J."/>
        </authorList>
    </citation>
    <scope>NUCLEOTIDE SEQUENCE [LARGE SCALE GENOMIC DNA]</scope>
</reference>
<dbReference type="Pfam" id="PF00822">
    <property type="entry name" value="PMP22_Claudin"/>
    <property type="match status" value="1"/>
</dbReference>
<dbReference type="Gene3D" id="1.20.140.150">
    <property type="match status" value="1"/>
</dbReference>
<keyword evidence="6" id="KW-0106">Calcium</keyword>
<keyword evidence="6" id="KW-0407">Ion channel</keyword>
<evidence type="ECO:0000256" key="1">
    <source>
        <dbReference type="ARBA" id="ARBA00004141"/>
    </source>
</evidence>
<evidence type="ECO:0000313" key="9">
    <source>
        <dbReference type="Proteomes" id="UP000823872"/>
    </source>
</evidence>
<dbReference type="PRINTS" id="PR01792">
    <property type="entry name" value="VDCCGAMMA"/>
</dbReference>
<dbReference type="Ensembl" id="ENSFCTT00005024712.1">
    <property type="protein sequence ID" value="ENSFCTP00005016083.1"/>
    <property type="gene ID" value="ENSFCTG00005008840.1"/>
</dbReference>
<evidence type="ECO:0000256" key="4">
    <source>
        <dbReference type="ARBA" id="ARBA00022989"/>
    </source>
</evidence>
<dbReference type="InterPro" id="IPR008368">
    <property type="entry name" value="VDCC_gsu"/>
</dbReference>
<keyword evidence="6" id="KW-0107">Calcium channel</keyword>
<keyword evidence="6" id="KW-0851">Voltage-gated channel</keyword>
<evidence type="ECO:0000256" key="7">
    <source>
        <dbReference type="SAM" id="MobiDB-lite"/>
    </source>
</evidence>
<dbReference type="InterPro" id="IPR051072">
    <property type="entry name" value="CACNG_subunit"/>
</dbReference>
<evidence type="ECO:0008006" key="10">
    <source>
        <dbReference type="Google" id="ProtNLM"/>
    </source>
</evidence>
<keyword evidence="6" id="KW-0406">Ion transport</keyword>
<keyword evidence="6" id="KW-0109">Calcium transport</keyword>
<protein>
    <recommendedName>
        <fullName evidence="10">Calcium voltage-gated channel auxiliary subunit gamma 5</fullName>
    </recommendedName>
</protein>
<reference evidence="8" key="2">
    <citation type="submission" date="2025-08" db="UniProtKB">
        <authorList>
            <consortium name="Ensembl"/>
        </authorList>
    </citation>
    <scope>IDENTIFICATION</scope>
    <source>
        <strain evidence="8">breed Abyssinian</strain>
    </source>
</reference>
<feature type="transmembrane region" description="Helical" evidence="6">
    <location>
        <begin position="218"/>
        <end position="244"/>
    </location>
</feature>
<keyword evidence="4 6" id="KW-1133">Transmembrane helix</keyword>
<evidence type="ECO:0000256" key="5">
    <source>
        <dbReference type="ARBA" id="ARBA00023136"/>
    </source>
</evidence>
<feature type="compositionally biased region" description="Low complexity" evidence="7">
    <location>
        <begin position="78"/>
        <end position="89"/>
    </location>
</feature>
<keyword evidence="6" id="KW-0813">Transport</keyword>
<evidence type="ECO:0000256" key="6">
    <source>
        <dbReference type="RuleBase" id="RU363085"/>
    </source>
</evidence>
<reference evidence="8" key="3">
    <citation type="submission" date="2025-09" db="UniProtKB">
        <authorList>
            <consortium name="Ensembl"/>
        </authorList>
    </citation>
    <scope>IDENTIFICATION</scope>
    <source>
        <strain evidence="8">breed Abyssinian</strain>
    </source>
</reference>
<accession>A0ABI7X0K4</accession>
<evidence type="ECO:0000256" key="3">
    <source>
        <dbReference type="ARBA" id="ARBA00022692"/>
    </source>
</evidence>
<dbReference type="PANTHER" id="PTHR12107">
    <property type="entry name" value="VOLTAGE-DEPENDENT CALCIUM CHANNEL GAMMA SUBUNIT"/>
    <property type="match status" value="1"/>
</dbReference>
<dbReference type="GeneTree" id="ENSGT01050000244961"/>
<dbReference type="InterPro" id="IPR004031">
    <property type="entry name" value="PMP22/EMP/MP20/Claudin"/>
</dbReference>
<feature type="transmembrane region" description="Helical" evidence="6">
    <location>
        <begin position="172"/>
        <end position="198"/>
    </location>
</feature>
<gene>
    <name evidence="8" type="primary">PRRG1</name>
</gene>
<evidence type="ECO:0000313" key="8">
    <source>
        <dbReference type="Ensembl" id="ENSFCTP00005016083.1"/>
    </source>
</evidence>
<comment type="caution">
    <text evidence="6">Lacks conserved residue(s) required for the propagation of feature annotation.</text>
</comment>
<proteinExistence type="inferred from homology"/>
<name>A0ABI7X0K4_FELCA</name>
<dbReference type="Proteomes" id="UP000823872">
    <property type="component" value="Chromosome E1"/>
</dbReference>
<dbReference type="PANTHER" id="PTHR12107:SF4">
    <property type="entry name" value="VOLTAGE-DEPENDENT CALCIUM CHANNEL GAMMA-5 SUBUNIT"/>
    <property type="match status" value="1"/>
</dbReference>
<keyword evidence="5 6" id="KW-0472">Membrane</keyword>
<comment type="similarity">
    <text evidence="2 6">Belongs to the PMP-22/EMP/MP20 family. CACNG subfamily.</text>
</comment>
<sequence length="318" mass="35815">MQTIPKIEENQGQELSPAPLRDRCLCPWRIPPGEEVRRVTRPFHSCHIGCLVVCAGRKDRNMLALEIRPPSPASGTEALPALGGPQAPQGGYGAQRTGQARRLQGPVGKHFQEHLNWVGEQEVRRWEADSILLCPRLEMIRSATPFPLVSLFFMFIGFILSNIGHIRPHRTILAFVSGIFFILSGLSLVVGLVLYISSINDEMLNRTRDTETYFNYKYGWSFAFAAISFLLTESAGVMSVYLFMKRYTAEDMYRPHPGFYRPRLSNCSDYSGQFLHPDAWVRGRSPSDISSDASLQMNSNYPALLKCPDYDQMSSSPC</sequence>
<comment type="subcellular location">
    <subcellularLocation>
        <location evidence="1 6">Membrane</location>
        <topology evidence="1 6">Multi-pass membrane protein</topology>
    </subcellularLocation>
</comment>